<dbReference type="RefSeq" id="XP_044566402.1">
    <property type="nucleotide sequence ID" value="XM_044702856.1"/>
</dbReference>
<organism evidence="1 2">
    <name type="scientific">Naegleria fowleri</name>
    <name type="common">Brain eating amoeba</name>
    <dbReference type="NCBI Taxonomy" id="5763"/>
    <lineage>
        <taxon>Eukaryota</taxon>
        <taxon>Discoba</taxon>
        <taxon>Heterolobosea</taxon>
        <taxon>Tetramitia</taxon>
        <taxon>Eutetramitia</taxon>
        <taxon>Vahlkampfiidae</taxon>
        <taxon>Naegleria</taxon>
    </lineage>
</organism>
<dbReference type="InterPro" id="IPR036322">
    <property type="entry name" value="WD40_repeat_dom_sf"/>
</dbReference>
<comment type="caution">
    <text evidence="1">The sequence shown here is derived from an EMBL/GenBank/DDBJ whole genome shotgun (WGS) entry which is preliminary data.</text>
</comment>
<proteinExistence type="predicted"/>
<dbReference type="AlphaFoldDB" id="A0A6A5C8T3"/>
<dbReference type="Proteomes" id="UP000444721">
    <property type="component" value="Unassembled WGS sequence"/>
</dbReference>
<evidence type="ECO:0000313" key="1">
    <source>
        <dbReference type="EMBL" id="KAF0981689.1"/>
    </source>
</evidence>
<dbReference type="SUPFAM" id="SSF50978">
    <property type="entry name" value="WD40 repeat-like"/>
    <property type="match status" value="1"/>
</dbReference>
<dbReference type="VEuPathDB" id="AmoebaDB:NfTy_039750"/>
<accession>A0A6A5C8T3</accession>
<dbReference type="OrthoDB" id="10346475at2759"/>
<dbReference type="GeneID" id="68119561"/>
<name>A0A6A5C8T3_NAEFO</name>
<protein>
    <recommendedName>
        <fullName evidence="3">Guanine nucleotide-binding protein subunit beta-like protein</fullName>
    </recommendedName>
</protein>
<evidence type="ECO:0008006" key="3">
    <source>
        <dbReference type="Google" id="ProtNLM"/>
    </source>
</evidence>
<reference evidence="1 2" key="1">
    <citation type="journal article" date="2019" name="Sci. Rep.">
        <title>Nanopore sequencing improves the draft genome of the human pathogenic amoeba Naegleria fowleri.</title>
        <authorList>
            <person name="Liechti N."/>
            <person name="Schurch N."/>
            <person name="Bruggmann R."/>
            <person name="Wittwer M."/>
        </authorList>
    </citation>
    <scope>NUCLEOTIDE SEQUENCE [LARGE SCALE GENOMIC DNA]</scope>
    <source>
        <strain evidence="1 2">ATCC 30894</strain>
    </source>
</reference>
<dbReference type="VEuPathDB" id="AmoebaDB:FDP41_012346"/>
<dbReference type="VEuPathDB" id="AmoebaDB:NF0122390"/>
<keyword evidence="2" id="KW-1185">Reference proteome</keyword>
<dbReference type="InterPro" id="IPR015943">
    <property type="entry name" value="WD40/YVTN_repeat-like_dom_sf"/>
</dbReference>
<evidence type="ECO:0000313" key="2">
    <source>
        <dbReference type="Proteomes" id="UP000444721"/>
    </source>
</evidence>
<dbReference type="Gene3D" id="2.130.10.10">
    <property type="entry name" value="YVTN repeat-like/Quinoprotein amine dehydrogenase"/>
    <property type="match status" value="1"/>
</dbReference>
<sequence>MTKKAAGKGSSSQKNTLLNYMGGVKQQTHSHYECINKKKSDVMMILEDGDPIEVSDSEDETMKLLDDEISKEKNESNTTTRAFFFTTPTPKFPVLQSNKMGSLAFTPKNKLCVYPFNHLYEHDTCYQHALRYNQPPVPLHLFYHKLSGLPFSHHVKQSYQRKEISRWFSSKPEQLMELTHMSDMSMSEHLTNMDVLDTDTSSFFAFGTHKGRLQVHNMDVEVCMEHNFGDQITCVIFNPHLHNLLAVSNTNTSTGSVYLFDYSTKKVVHKLIGENIVDFKYLDSNTLIASRKNGRITLLDLRLPKKDKSSKSTFTPLQAIQQETKPSSQCPSPNAITNNKKFGGLVAKSKKSQSKKQLFKPSVSSLSMTSLETFNNVTFCRNDPNFILASSFHDSLIRFFDMRHGLGDHFQTVHMESAIKELYTQLNGQVFETSLEAHAQPQRQTNSSTATTSTSSTSFITENGIVLQELTRLDRRAPLAFYNKPTTTTPTTEGIKYFDLTPDGKFIYFISTLGGVGLYDIAGKSLSKYFQNKASFKLDVFNQKGHLLENENGTYFFAPYGSRVEVLDWSRPHVKQWFTVDHQKIRSNSTKPELYMQISHAFKPERHHNIAHVRVMQPNTPQRKVVCSEYDNRLVVFNNNLNQ</sequence>
<dbReference type="OMA" id="NICEWET"/>
<dbReference type="EMBL" id="VFQX01000013">
    <property type="protein sequence ID" value="KAF0981689.1"/>
    <property type="molecule type" value="Genomic_DNA"/>
</dbReference>
<gene>
    <name evidence="1" type="ORF">FDP41_012346</name>
</gene>